<gene>
    <name evidence="12" type="ORF">dsmv_1557</name>
</gene>
<evidence type="ECO:0000256" key="5">
    <source>
        <dbReference type="ARBA" id="ARBA00023110"/>
    </source>
</evidence>
<keyword evidence="13" id="KW-1185">Reference proteome</keyword>
<evidence type="ECO:0000256" key="1">
    <source>
        <dbReference type="ARBA" id="ARBA00000971"/>
    </source>
</evidence>
<dbReference type="GO" id="GO:0005737">
    <property type="term" value="C:cytoplasm"/>
    <property type="evidence" value="ECO:0007669"/>
    <property type="project" value="UniProtKB-SubCell"/>
</dbReference>
<dbReference type="eggNOG" id="COG1047">
    <property type="taxonomic scope" value="Bacteria"/>
</dbReference>
<dbReference type="AlphaFoldDB" id="S7V7D4"/>
<evidence type="ECO:0000256" key="7">
    <source>
        <dbReference type="ARBA" id="ARBA00023235"/>
    </source>
</evidence>
<dbReference type="PANTHER" id="PTHR47861:SF3">
    <property type="entry name" value="FKBP-TYPE PEPTIDYL-PROLYL CIS-TRANS ISOMERASE SLYD"/>
    <property type="match status" value="1"/>
</dbReference>
<keyword evidence="6" id="KW-0143">Chaperone</keyword>
<comment type="similarity">
    <text evidence="3 10">Belongs to the FKBP-type PPIase family.</text>
</comment>
<dbReference type="Pfam" id="PF00254">
    <property type="entry name" value="FKBP_C"/>
    <property type="match status" value="1"/>
</dbReference>
<evidence type="ECO:0000256" key="9">
    <source>
        <dbReference type="PROSITE-ProRule" id="PRU00277"/>
    </source>
</evidence>
<evidence type="ECO:0000256" key="3">
    <source>
        <dbReference type="ARBA" id="ARBA00006577"/>
    </source>
</evidence>
<protein>
    <recommendedName>
        <fullName evidence="10">Peptidyl-prolyl cis-trans isomerase</fullName>
        <ecNumber evidence="10">5.2.1.8</ecNumber>
    </recommendedName>
</protein>
<organism evidence="12 13">
    <name type="scientific">Desulfococcus multivorans DSM 2059</name>
    <dbReference type="NCBI Taxonomy" id="1121405"/>
    <lineage>
        <taxon>Bacteria</taxon>
        <taxon>Pseudomonadati</taxon>
        <taxon>Thermodesulfobacteriota</taxon>
        <taxon>Desulfobacteria</taxon>
        <taxon>Desulfobacterales</taxon>
        <taxon>Desulfococcaceae</taxon>
        <taxon>Desulfococcus</taxon>
    </lineage>
</organism>
<comment type="caution">
    <text evidence="12">The sequence shown here is derived from an EMBL/GenBank/DDBJ whole genome shotgun (WGS) entry which is preliminary data.</text>
</comment>
<dbReference type="InterPro" id="IPR001179">
    <property type="entry name" value="PPIase_FKBP_dom"/>
</dbReference>
<dbReference type="OrthoDB" id="9808891at2"/>
<comment type="function">
    <text evidence="8">Also involved in hydrogenase metallocenter assembly, probably by participating in the nickel insertion step. This function in hydrogenase biosynthesis requires chaperone activity and the presence of the metal-binding domain, but not PPIase activity.</text>
</comment>
<dbReference type="GO" id="GO:0042026">
    <property type="term" value="P:protein refolding"/>
    <property type="evidence" value="ECO:0007669"/>
    <property type="project" value="UniProtKB-ARBA"/>
</dbReference>
<dbReference type="GO" id="GO:0003755">
    <property type="term" value="F:peptidyl-prolyl cis-trans isomerase activity"/>
    <property type="evidence" value="ECO:0007669"/>
    <property type="project" value="UniProtKB-UniRule"/>
</dbReference>
<keyword evidence="7 9" id="KW-0413">Isomerase</keyword>
<dbReference type="EMBL" id="ATHJ01000064">
    <property type="protein sequence ID" value="EPR42569.1"/>
    <property type="molecule type" value="Genomic_DNA"/>
</dbReference>
<evidence type="ECO:0000313" key="13">
    <source>
        <dbReference type="Proteomes" id="UP000014977"/>
    </source>
</evidence>
<evidence type="ECO:0000259" key="11">
    <source>
        <dbReference type="PROSITE" id="PS50059"/>
    </source>
</evidence>
<reference evidence="12 13" key="1">
    <citation type="journal article" date="2013" name="Genome Announc.">
        <title>Draft genome sequences for three mercury-methylating, sulfate-reducing bacteria.</title>
        <authorList>
            <person name="Brown S.D."/>
            <person name="Hurt R.A.Jr."/>
            <person name="Gilmour C.C."/>
            <person name="Elias D.A."/>
        </authorList>
    </citation>
    <scope>NUCLEOTIDE SEQUENCE [LARGE SCALE GENOMIC DNA]</scope>
    <source>
        <strain evidence="12 13">DSM 2059</strain>
    </source>
</reference>
<dbReference type="PANTHER" id="PTHR47861">
    <property type="entry name" value="FKBP-TYPE PEPTIDYL-PROLYL CIS-TRANS ISOMERASE SLYD"/>
    <property type="match status" value="1"/>
</dbReference>
<evidence type="ECO:0000256" key="2">
    <source>
        <dbReference type="ARBA" id="ARBA00004496"/>
    </source>
</evidence>
<dbReference type="Proteomes" id="UP000014977">
    <property type="component" value="Unassembled WGS sequence"/>
</dbReference>
<dbReference type="SUPFAM" id="SSF54534">
    <property type="entry name" value="FKBP-like"/>
    <property type="match status" value="1"/>
</dbReference>
<dbReference type="InterPro" id="IPR046357">
    <property type="entry name" value="PPIase_dom_sf"/>
</dbReference>
<dbReference type="RefSeq" id="WP_020875941.1">
    <property type="nucleotide sequence ID" value="NZ_ATHJ01000064.1"/>
</dbReference>
<evidence type="ECO:0000313" key="12">
    <source>
        <dbReference type="EMBL" id="EPR42569.1"/>
    </source>
</evidence>
<dbReference type="EC" id="5.2.1.8" evidence="10"/>
<dbReference type="PROSITE" id="PS50059">
    <property type="entry name" value="FKBP_PPIASE"/>
    <property type="match status" value="1"/>
</dbReference>
<name>S7V7D4_DESML</name>
<comment type="catalytic activity">
    <reaction evidence="1 9 10">
        <text>[protein]-peptidylproline (omega=180) = [protein]-peptidylproline (omega=0)</text>
        <dbReference type="Rhea" id="RHEA:16237"/>
        <dbReference type="Rhea" id="RHEA-COMP:10747"/>
        <dbReference type="Rhea" id="RHEA-COMP:10748"/>
        <dbReference type="ChEBI" id="CHEBI:83833"/>
        <dbReference type="ChEBI" id="CHEBI:83834"/>
        <dbReference type="EC" id="5.2.1.8"/>
    </reaction>
</comment>
<accession>S7V7D4</accession>
<proteinExistence type="inferred from homology"/>
<keyword evidence="5 9" id="KW-0697">Rotamase</keyword>
<dbReference type="PATRIC" id="fig|1121405.3.peg.991"/>
<sequence>MMQKVESGMFISVNYTGTLENGEVFDTSEGRAPLEFQTGEGQLIKGFEDAVMGMSLNEKKTFTLPPEAAYGHRDDTRVHDFPRADLPAGVSPKVGDTVTFSTPQGQQIPARLVRMDDENLTFDLNHPLAGESLTFAVEVVGISDTPTQQPHGCGSNCECGSGCSC</sequence>
<keyword evidence="4" id="KW-0963">Cytoplasm</keyword>
<comment type="subcellular location">
    <subcellularLocation>
        <location evidence="2">Cytoplasm</location>
    </subcellularLocation>
</comment>
<dbReference type="Gene3D" id="3.10.50.40">
    <property type="match status" value="1"/>
</dbReference>
<dbReference type="STRING" id="897.B2D07_07815"/>
<evidence type="ECO:0000256" key="8">
    <source>
        <dbReference type="ARBA" id="ARBA00037071"/>
    </source>
</evidence>
<evidence type="ECO:0000256" key="6">
    <source>
        <dbReference type="ARBA" id="ARBA00023186"/>
    </source>
</evidence>
<evidence type="ECO:0000256" key="4">
    <source>
        <dbReference type="ARBA" id="ARBA00022490"/>
    </source>
</evidence>
<evidence type="ECO:0000256" key="10">
    <source>
        <dbReference type="RuleBase" id="RU003915"/>
    </source>
</evidence>
<feature type="domain" description="PPIase FKBP-type" evidence="11">
    <location>
        <begin position="8"/>
        <end position="87"/>
    </location>
</feature>